<keyword evidence="1" id="KW-0472">Membrane</keyword>
<organism evidence="2 3">
    <name type="scientific">Paenibacillus durus ATCC 35681</name>
    <dbReference type="NCBI Taxonomy" id="1333534"/>
    <lineage>
        <taxon>Bacteria</taxon>
        <taxon>Bacillati</taxon>
        <taxon>Bacillota</taxon>
        <taxon>Bacilli</taxon>
        <taxon>Bacillales</taxon>
        <taxon>Paenibacillaceae</taxon>
        <taxon>Paenibacillus</taxon>
    </lineage>
</organism>
<keyword evidence="1" id="KW-1133">Transmembrane helix</keyword>
<protein>
    <recommendedName>
        <fullName evidence="4">DUF4179 domain-containing protein</fullName>
    </recommendedName>
</protein>
<reference evidence="2 3" key="2">
    <citation type="journal article" date="2016" name="Genome Announc.">
        <title>Genome Sequence of a Gram-Positive Diazotroph, Paenibacillus durus Type Strain ATCC 35681.</title>
        <authorList>
            <person name="Halim M.A."/>
            <person name="Rahman A.Y."/>
            <person name="Sim K.S."/>
            <person name="Yam H.C."/>
            <person name="Rahim A.A."/>
            <person name="Ghazali A.H."/>
            <person name="Najimudin N."/>
        </authorList>
    </citation>
    <scope>NUCLEOTIDE SEQUENCE [LARGE SCALE GENOMIC DNA]</scope>
    <source>
        <strain evidence="2 3">ATCC 35681</strain>
    </source>
</reference>
<dbReference type="Proteomes" id="UP000034189">
    <property type="component" value="Chromosome"/>
</dbReference>
<dbReference type="OrthoDB" id="2460662at2"/>
<sequence length="553" mass="61744">MKKWEYSKPDDIAEDELFLCLSSEPTRQLPDHFTEQVMDRLYRTEILPASGTRVSVLSGMRRARRVRLGLQWGGAAAGAVALVLLITSAVSEPSLTHSPIKKLFVSKLTNELPAYTNEWPDVGLQEAQELGVVQQPNIQVSDHGFVFSLQTVVADPTRTVLTIRITDSAGKPADAAMNRFDFNQLHIKNEAGADIGELRSTMPIDNPAVSGKSAQKYVMLTYIFPNEKPGDSIVIQGDVHELENGDGKGKALSGDWSFSYKADMTKARDLSVTSNLNESYTTPEGLNVEMEQLVRTPAGVQLKFSTSLTAEAAARTPENLRNLLGVMFHFEDENKHELSRINSSNDDGGRIDTTISYSMEEDAQDGKQHWTYYFYFLPYDSMKVRFILDGYYIPVESNDSITFRPKEIKRQPAIFNNQGDSLKIHDMEIKEIPDEPGMSGWMTVSGKFANKFNSDHWVARDGDGKEYNVIFRGALTDGVTVTIDGPNGGTSPSYLIAKGMTTFPEKLSLTRTITDKRYTDVDWGFELPIIERNEALKSISIPTYDRSSSKIRN</sequence>
<evidence type="ECO:0000313" key="3">
    <source>
        <dbReference type="Proteomes" id="UP000034189"/>
    </source>
</evidence>
<evidence type="ECO:0008006" key="4">
    <source>
        <dbReference type="Google" id="ProtNLM"/>
    </source>
</evidence>
<dbReference type="Gene3D" id="2.60.40.1630">
    <property type="entry name" value="bacillus anthracis domain"/>
    <property type="match status" value="1"/>
</dbReference>
<dbReference type="HOGENOM" id="CLU_514666_0_0_9"/>
<reference evidence="2 3" key="1">
    <citation type="submission" date="2015-03" db="EMBL/GenBank/DDBJ databases">
        <authorList>
            <person name="Abdul Halim M."/>
        </authorList>
    </citation>
    <scope>NUCLEOTIDE SEQUENCE [LARGE SCALE GENOMIC DNA]</scope>
    <source>
        <strain evidence="2 3">ATCC 35681</strain>
    </source>
</reference>
<gene>
    <name evidence="2" type="ORF">VK70_08595</name>
</gene>
<dbReference type="AlphaFoldDB" id="A0A0F7F9Q9"/>
<proteinExistence type="predicted"/>
<name>A0A0F7F9Q9_PAEDU</name>
<evidence type="ECO:0000256" key="1">
    <source>
        <dbReference type="SAM" id="Phobius"/>
    </source>
</evidence>
<dbReference type="RefSeq" id="WP_025697959.1">
    <property type="nucleotide sequence ID" value="NZ_ASQQ01000551.1"/>
</dbReference>
<feature type="transmembrane region" description="Helical" evidence="1">
    <location>
        <begin position="70"/>
        <end position="90"/>
    </location>
</feature>
<dbReference type="PATRIC" id="fig|1333534.5.peg.1880"/>
<evidence type="ECO:0000313" key="2">
    <source>
        <dbReference type="EMBL" id="AKG34629.1"/>
    </source>
</evidence>
<accession>A0A0F7F9Q9</accession>
<dbReference type="EMBL" id="CP011114">
    <property type="protein sequence ID" value="AKG34629.1"/>
    <property type="molecule type" value="Genomic_DNA"/>
</dbReference>
<keyword evidence="1" id="KW-0812">Transmembrane</keyword>